<dbReference type="PROSITE" id="PS51222">
    <property type="entry name" value="DCD"/>
    <property type="match status" value="1"/>
</dbReference>
<protein>
    <submittedName>
        <fullName evidence="8">Cytochrome P450 CYP5293A1</fullName>
    </submittedName>
</protein>
<dbReference type="Pfam" id="PF00067">
    <property type="entry name" value="p450"/>
    <property type="match status" value="1"/>
</dbReference>
<dbReference type="GO" id="GO:0044550">
    <property type="term" value="P:secondary metabolite biosynthetic process"/>
    <property type="evidence" value="ECO:0007669"/>
    <property type="project" value="UniProtKB-ARBA"/>
</dbReference>
<dbReference type="RefSeq" id="XP_025486951.1">
    <property type="nucleotide sequence ID" value="XM_025636396.1"/>
</dbReference>
<gene>
    <name evidence="8" type="ORF">BO82DRAFT_358801</name>
</gene>
<dbReference type="STRING" id="1448315.A0A319BWW0"/>
<dbReference type="InterPro" id="IPR036396">
    <property type="entry name" value="Cyt_P450_sf"/>
</dbReference>
<dbReference type="GO" id="GO:0005506">
    <property type="term" value="F:iron ion binding"/>
    <property type="evidence" value="ECO:0007669"/>
    <property type="project" value="InterPro"/>
</dbReference>
<reference evidence="8 9" key="1">
    <citation type="submission" date="2016-12" db="EMBL/GenBank/DDBJ databases">
        <title>The genomes of Aspergillus section Nigri reveals drivers in fungal speciation.</title>
        <authorList>
            <consortium name="DOE Joint Genome Institute"/>
            <person name="Vesth T.C."/>
            <person name="Nybo J."/>
            <person name="Theobald S."/>
            <person name="Brandl J."/>
            <person name="Frisvad J.C."/>
            <person name="Nielsen K.F."/>
            <person name="Lyhne E.K."/>
            <person name="Kogle M.E."/>
            <person name="Kuo A."/>
            <person name="Riley R."/>
            <person name="Clum A."/>
            <person name="Nolan M."/>
            <person name="Lipzen A."/>
            <person name="Salamov A."/>
            <person name="Henrissat B."/>
            <person name="Wiebenga A."/>
            <person name="De Vries R.P."/>
            <person name="Grigoriev I.V."/>
            <person name="Mortensen U.H."/>
            <person name="Andersen M.R."/>
            <person name="Baker S.E."/>
        </authorList>
    </citation>
    <scope>NUCLEOTIDE SEQUENCE [LARGE SCALE GENOMIC DNA]</scope>
    <source>
        <strain evidence="8 9">CBS 121591</strain>
    </source>
</reference>
<keyword evidence="3" id="KW-0479">Metal-binding</keyword>
<dbReference type="Gene3D" id="1.10.630.10">
    <property type="entry name" value="Cytochrome P450"/>
    <property type="match status" value="1"/>
</dbReference>
<dbReference type="PANTHER" id="PTHR24305">
    <property type="entry name" value="CYTOCHROME P450"/>
    <property type="match status" value="1"/>
</dbReference>
<keyword evidence="4" id="KW-0560">Oxidoreductase</keyword>
<keyword evidence="9" id="KW-1185">Reference proteome</keyword>
<keyword evidence="6" id="KW-0503">Monooxygenase</keyword>
<dbReference type="GO" id="GO:0004497">
    <property type="term" value="F:monooxygenase activity"/>
    <property type="evidence" value="ECO:0007669"/>
    <property type="project" value="UniProtKB-KW"/>
</dbReference>
<evidence type="ECO:0000256" key="5">
    <source>
        <dbReference type="ARBA" id="ARBA00023004"/>
    </source>
</evidence>
<organism evidence="8 9">
    <name type="scientific">Aspergillus uvarum CBS 121591</name>
    <dbReference type="NCBI Taxonomy" id="1448315"/>
    <lineage>
        <taxon>Eukaryota</taxon>
        <taxon>Fungi</taxon>
        <taxon>Dikarya</taxon>
        <taxon>Ascomycota</taxon>
        <taxon>Pezizomycotina</taxon>
        <taxon>Eurotiomycetes</taxon>
        <taxon>Eurotiomycetidae</taxon>
        <taxon>Eurotiales</taxon>
        <taxon>Aspergillaceae</taxon>
        <taxon>Aspergillus</taxon>
        <taxon>Aspergillus subgen. Circumdati</taxon>
    </lineage>
</organism>
<comment type="cofactor">
    <cofactor evidence="1">
        <name>heme</name>
        <dbReference type="ChEBI" id="CHEBI:30413"/>
    </cofactor>
</comment>
<dbReference type="GO" id="GO:0020037">
    <property type="term" value="F:heme binding"/>
    <property type="evidence" value="ECO:0007669"/>
    <property type="project" value="InterPro"/>
</dbReference>
<dbReference type="InterPro" id="IPR001128">
    <property type="entry name" value="Cyt_P450"/>
</dbReference>
<dbReference type="SUPFAM" id="SSF48264">
    <property type="entry name" value="Cytochrome P450"/>
    <property type="match status" value="1"/>
</dbReference>
<accession>A0A319BWW0</accession>
<evidence type="ECO:0000256" key="3">
    <source>
        <dbReference type="ARBA" id="ARBA00022723"/>
    </source>
</evidence>
<dbReference type="OrthoDB" id="2789670at2759"/>
<dbReference type="Proteomes" id="UP000248340">
    <property type="component" value="Unassembled WGS sequence"/>
</dbReference>
<sequence length="491" mass="55874">MATSAFLQQFQADETKNQYVSAVAGSVLVFASAFALNAMRRPKEFTTDQGKRIAELPADVRMSKFIRSRELSEQGEALAGTEPYLIRSGPYRELVISQPDQIHEFYRSDSKAHTKPRNLNLGEPFGRFLGPCVGVQYGDHWRAIRKHFDPPFAFHPVAQRIPRFQREIEAWLESKAPTATSELDSKVDFRFLVFKLLSLHLYEDAFDDRSYWTLLELNDQHDAIMMDMLVSKHPDSKLYSMLPSAPRKRLQEFHTRWQEFNRLIVENARVGGWACPVETIYCGVEPDKDFTEDAFLATMTEILFANVNISAEVFRTIFTNLATHSRIQTALRQEIRDWKAKPDFDLSKYLAKQDTLLNRVLMESMRISPAFWFSMPEATAEPKKIGGYNIPAGTPVVIDTRRLNNGAATWGATGADRFDPDRFLKVASQDLRCGFMRFGTGAASGRCLGKNVADAVFKLTVMEVLERFRLESVSESGKEARKVDVRLVALK</sequence>
<dbReference type="PANTHER" id="PTHR24305:SF235">
    <property type="entry name" value="CYTOCHROME P450 MONOOXYGENASE APDB-RELATED"/>
    <property type="match status" value="1"/>
</dbReference>
<dbReference type="GeneID" id="37139137"/>
<comment type="similarity">
    <text evidence="2">Belongs to the cytochrome P450 family.</text>
</comment>
<evidence type="ECO:0000256" key="1">
    <source>
        <dbReference type="ARBA" id="ARBA00001971"/>
    </source>
</evidence>
<evidence type="ECO:0000256" key="6">
    <source>
        <dbReference type="ARBA" id="ARBA00023033"/>
    </source>
</evidence>
<evidence type="ECO:0000259" key="7">
    <source>
        <dbReference type="PROSITE" id="PS51222"/>
    </source>
</evidence>
<proteinExistence type="inferred from homology"/>
<evidence type="ECO:0000313" key="9">
    <source>
        <dbReference type="Proteomes" id="UP000248340"/>
    </source>
</evidence>
<feature type="domain" description="DCD" evidence="7">
    <location>
        <begin position="1"/>
        <end position="108"/>
    </location>
</feature>
<evidence type="ECO:0000313" key="8">
    <source>
        <dbReference type="EMBL" id="PYH76751.1"/>
    </source>
</evidence>
<dbReference type="AlphaFoldDB" id="A0A319BWW0"/>
<dbReference type="InterPro" id="IPR013989">
    <property type="entry name" value="Dev_and_cell_death_domain"/>
</dbReference>
<dbReference type="GO" id="GO:0016705">
    <property type="term" value="F:oxidoreductase activity, acting on paired donors, with incorporation or reduction of molecular oxygen"/>
    <property type="evidence" value="ECO:0007669"/>
    <property type="project" value="InterPro"/>
</dbReference>
<keyword evidence="5" id="KW-0408">Iron</keyword>
<dbReference type="VEuPathDB" id="FungiDB:BO82DRAFT_358801"/>
<evidence type="ECO:0000256" key="4">
    <source>
        <dbReference type="ARBA" id="ARBA00023002"/>
    </source>
</evidence>
<dbReference type="EMBL" id="KZ821751">
    <property type="protein sequence ID" value="PYH76751.1"/>
    <property type="molecule type" value="Genomic_DNA"/>
</dbReference>
<evidence type="ECO:0000256" key="2">
    <source>
        <dbReference type="ARBA" id="ARBA00010617"/>
    </source>
</evidence>
<dbReference type="InterPro" id="IPR050121">
    <property type="entry name" value="Cytochrome_P450_monoxygenase"/>
</dbReference>
<name>A0A319BWW0_9EURO</name>